<organism evidence="3 4">
    <name type="scientific">Dyadobacter soli</name>
    <dbReference type="NCBI Taxonomy" id="659014"/>
    <lineage>
        <taxon>Bacteria</taxon>
        <taxon>Pseudomonadati</taxon>
        <taxon>Bacteroidota</taxon>
        <taxon>Cytophagia</taxon>
        <taxon>Cytophagales</taxon>
        <taxon>Spirosomataceae</taxon>
        <taxon>Dyadobacter</taxon>
    </lineage>
</organism>
<dbReference type="EMBL" id="FNAN01000031">
    <property type="protein sequence ID" value="SDH22246.1"/>
    <property type="molecule type" value="Genomic_DNA"/>
</dbReference>
<dbReference type="PROSITE" id="PS50110">
    <property type="entry name" value="RESPONSE_REGULATORY"/>
    <property type="match status" value="1"/>
</dbReference>
<gene>
    <name evidence="3" type="ORF">SAMN04487996_13131</name>
</gene>
<dbReference type="PANTHER" id="PTHR44520">
    <property type="entry name" value="RESPONSE REGULATOR RCP1-RELATED"/>
    <property type="match status" value="1"/>
</dbReference>
<protein>
    <submittedName>
        <fullName evidence="3">CheY chemotaxis protein or a CheY-like REC (Receiver) domain</fullName>
    </submittedName>
</protein>
<dbReference type="STRING" id="659014.SAMN04487996_13131"/>
<dbReference type="GO" id="GO:0000160">
    <property type="term" value="P:phosphorelay signal transduction system"/>
    <property type="evidence" value="ECO:0007669"/>
    <property type="project" value="InterPro"/>
</dbReference>
<dbReference type="AlphaFoldDB" id="A0A1G8ANC0"/>
<feature type="domain" description="Response regulatory" evidence="2">
    <location>
        <begin position="6"/>
        <end position="128"/>
    </location>
</feature>
<reference evidence="4" key="1">
    <citation type="submission" date="2016-10" db="EMBL/GenBank/DDBJ databases">
        <authorList>
            <person name="Varghese N."/>
            <person name="Submissions S."/>
        </authorList>
    </citation>
    <scope>NUCLEOTIDE SEQUENCE [LARGE SCALE GENOMIC DNA]</scope>
    <source>
        <strain evidence="4">DSM 25329</strain>
    </source>
</reference>
<keyword evidence="4" id="KW-1185">Reference proteome</keyword>
<evidence type="ECO:0000256" key="1">
    <source>
        <dbReference type="PROSITE-ProRule" id="PRU00169"/>
    </source>
</evidence>
<dbReference type="Proteomes" id="UP000198748">
    <property type="component" value="Unassembled WGS sequence"/>
</dbReference>
<evidence type="ECO:0000313" key="4">
    <source>
        <dbReference type="Proteomes" id="UP000198748"/>
    </source>
</evidence>
<evidence type="ECO:0000259" key="2">
    <source>
        <dbReference type="PROSITE" id="PS50110"/>
    </source>
</evidence>
<evidence type="ECO:0000313" key="3">
    <source>
        <dbReference type="EMBL" id="SDH22246.1"/>
    </source>
</evidence>
<sequence>MSIRGPIISIEDDADDQFLIKSVVEELDITNELLFFNNGVEALLYLETTRDQPFLIICDINMPVMNGLELRERIDKNEYLRRKSIPFVFLSTADNPLVIETAYDSTIQGFFKKENSFEDLKARIRVIYDYWSYCLHPNHYL</sequence>
<dbReference type="PANTHER" id="PTHR44520:SF2">
    <property type="entry name" value="RESPONSE REGULATOR RCP1"/>
    <property type="match status" value="1"/>
</dbReference>
<accession>A0A1G8ANC0</accession>
<dbReference type="InterPro" id="IPR052893">
    <property type="entry name" value="TCS_response_regulator"/>
</dbReference>
<name>A0A1G8ANC0_9BACT</name>
<proteinExistence type="predicted"/>
<dbReference type="InterPro" id="IPR011006">
    <property type="entry name" value="CheY-like_superfamily"/>
</dbReference>
<feature type="modified residue" description="4-aspartylphosphate" evidence="1">
    <location>
        <position position="59"/>
    </location>
</feature>
<dbReference type="Pfam" id="PF00072">
    <property type="entry name" value="Response_reg"/>
    <property type="match status" value="1"/>
</dbReference>
<dbReference type="OrthoDB" id="958614at2"/>
<dbReference type="Gene3D" id="3.40.50.2300">
    <property type="match status" value="1"/>
</dbReference>
<dbReference type="SUPFAM" id="SSF52172">
    <property type="entry name" value="CheY-like"/>
    <property type="match status" value="1"/>
</dbReference>
<dbReference type="SMART" id="SM00448">
    <property type="entry name" value="REC"/>
    <property type="match status" value="1"/>
</dbReference>
<dbReference type="RefSeq" id="WP_090157563.1">
    <property type="nucleotide sequence ID" value="NZ_FNAN01000031.1"/>
</dbReference>
<dbReference type="InterPro" id="IPR001789">
    <property type="entry name" value="Sig_transdc_resp-reg_receiver"/>
</dbReference>
<keyword evidence="1" id="KW-0597">Phosphoprotein</keyword>